<accession>A0A7L6AND1</accession>
<sequence>MSKPLKLPIGLQDFNEVIGGGYLYVDKTQYIHRLLTSGKYYFLSRPRRFGKSLTLSTISYLYRGRRDLFQGLWLEGQWDWGKTQPVVHISFSSIGHRTLGLEAAIAAELRSISQRMGIALQEQKIDRQFHELLRQLAQRDGKVVLLIDEYDKPLIDFLDDLPQAQANQQILKIFYSVIKDSDAYLEFMLITGVSKFSKVSIFSDLNHLYDLTFVREAAALVGYTQAELEQYFEPYMAEVEAYQGMARPALLEKVRAWYNGYSWDGRTRVYNPFSILCFFREGDFRNFWFETGTPTVLLKLLKEQHLYKLDNLEASERSFASYDIESLQVVPILFQTGYLTIKAKDGLGTYTLDYPNAEVREALLEYIISDLRHTQTPFSTPLVVDLYKAFAANDLERVITLVKSIFKSIPSQIFIANAEHYYHSLIYLVFFYLGLYTESEVNTSDGRLDCVVKTPTHIYVIEFKLDKSAGAALRQIKDKGYAERYRADPREKVLVGINFSSATKTVEGWKAETLG</sequence>
<protein>
    <submittedName>
        <fullName evidence="2">ATP-binding protein</fullName>
    </submittedName>
</protein>
<reference evidence="2" key="1">
    <citation type="submission" date="2020-06" db="EMBL/GenBank/DDBJ databases">
        <title>Analysis procedures for assessing recovery of high quality, complete, closed genomes from Nanopore long read metagenome sequencing.</title>
        <authorList>
            <person name="Bessarab I."/>
            <person name="Arumugam K."/>
            <person name="Haryono M."/>
            <person name="Liu X."/>
            <person name="Roy S."/>
            <person name="Zuniga-Montanez R.E."/>
            <person name="Qiu G."/>
            <person name="Drautz-Moses D.I."/>
            <person name="Law Y.Y."/>
            <person name="Wuertz S."/>
            <person name="Lauro F.M."/>
            <person name="Huson D.H."/>
            <person name="Williams R.B."/>
        </authorList>
    </citation>
    <scope>NUCLEOTIDE SEQUENCE [LARGE SCALE GENOMIC DNA]</scope>
    <source>
        <strain evidence="2">SSD2</strain>
    </source>
</reference>
<keyword evidence="2" id="KW-0067">ATP-binding</keyword>
<dbReference type="InterPro" id="IPR027417">
    <property type="entry name" value="P-loop_NTPase"/>
</dbReference>
<dbReference type="InterPro" id="IPR018631">
    <property type="entry name" value="AAA-ATPase-like_dom"/>
</dbReference>
<dbReference type="KEGG" id="this:HZT40_02000"/>
<name>A0A7L6AND1_9GAMM</name>
<dbReference type="PANTHER" id="PTHR34825">
    <property type="entry name" value="CONSERVED PROTEIN, WITH A WEAK D-GALACTARATE DEHYDRATASE/ALTRONATE HYDROLASE DOMAIN"/>
    <property type="match status" value="1"/>
</dbReference>
<feature type="domain" description="AAA-ATPase-like" evidence="1">
    <location>
        <begin position="8"/>
        <end position="202"/>
    </location>
</feature>
<evidence type="ECO:0000259" key="1">
    <source>
        <dbReference type="Pfam" id="PF09820"/>
    </source>
</evidence>
<keyword evidence="2" id="KW-0547">Nucleotide-binding</keyword>
<dbReference type="Pfam" id="PF09820">
    <property type="entry name" value="AAA-ATPase_like"/>
    <property type="match status" value="1"/>
</dbReference>
<organism evidence="2 3">
    <name type="scientific">Candidatus Thiothrix singaporensis</name>
    <dbReference type="NCBI Taxonomy" id="2799669"/>
    <lineage>
        <taxon>Bacteria</taxon>
        <taxon>Pseudomonadati</taxon>
        <taxon>Pseudomonadota</taxon>
        <taxon>Gammaproteobacteria</taxon>
        <taxon>Thiotrichales</taxon>
        <taxon>Thiotrichaceae</taxon>
        <taxon>Thiothrix</taxon>
    </lineage>
</organism>
<dbReference type="AlphaFoldDB" id="A0A7L6AND1"/>
<dbReference type="InterPro" id="IPR012547">
    <property type="entry name" value="PDDEXK_9"/>
</dbReference>
<dbReference type="SUPFAM" id="SSF52540">
    <property type="entry name" value="P-loop containing nucleoside triphosphate hydrolases"/>
    <property type="match status" value="1"/>
</dbReference>
<dbReference type="Pfam" id="PF08011">
    <property type="entry name" value="PDDEXK_9"/>
    <property type="match status" value="1"/>
</dbReference>
<evidence type="ECO:0000313" key="3">
    <source>
        <dbReference type="Proteomes" id="UP000510621"/>
    </source>
</evidence>
<dbReference type="PANTHER" id="PTHR34825:SF1">
    <property type="entry name" value="AAA-ATPASE-LIKE DOMAIN-CONTAINING PROTEIN"/>
    <property type="match status" value="1"/>
</dbReference>
<dbReference type="GO" id="GO:0005524">
    <property type="term" value="F:ATP binding"/>
    <property type="evidence" value="ECO:0007669"/>
    <property type="project" value="UniProtKB-KW"/>
</dbReference>
<dbReference type="EMBL" id="CP059265">
    <property type="protein sequence ID" value="QLQ30593.1"/>
    <property type="molecule type" value="Genomic_DNA"/>
</dbReference>
<evidence type="ECO:0000313" key="2">
    <source>
        <dbReference type="EMBL" id="QLQ30593.1"/>
    </source>
</evidence>
<dbReference type="Proteomes" id="UP000510621">
    <property type="component" value="Chromosome"/>
</dbReference>
<keyword evidence="3" id="KW-1185">Reference proteome</keyword>
<proteinExistence type="predicted"/>
<gene>
    <name evidence="2" type="ORF">HZT40_02000</name>
</gene>